<organism evidence="1">
    <name type="scientific">Spongospora subterranea</name>
    <dbReference type="NCBI Taxonomy" id="70186"/>
    <lineage>
        <taxon>Eukaryota</taxon>
        <taxon>Sar</taxon>
        <taxon>Rhizaria</taxon>
        <taxon>Endomyxa</taxon>
        <taxon>Phytomyxea</taxon>
        <taxon>Plasmodiophorida</taxon>
        <taxon>Plasmodiophoridae</taxon>
        <taxon>Spongospora</taxon>
    </lineage>
</organism>
<protein>
    <submittedName>
        <fullName evidence="1">Uncharacterized protein</fullName>
    </submittedName>
</protein>
<proteinExistence type="predicted"/>
<accession>A0A0H5R8W0</accession>
<reference evidence="1" key="1">
    <citation type="submission" date="2015-04" db="EMBL/GenBank/DDBJ databases">
        <title>The genome sequence of the plant pathogenic Rhizarian Plasmodiophora brassicae reveals insights in its biotrophic life cycle and the origin of chitin synthesis.</title>
        <authorList>
            <person name="Schwelm A."/>
            <person name="Fogelqvist J."/>
            <person name="Knaust A."/>
            <person name="Julke S."/>
            <person name="Lilja T."/>
            <person name="Dhandapani V."/>
            <person name="Bonilla-Rosso G."/>
            <person name="Karlsson M."/>
            <person name="Shevchenko A."/>
            <person name="Choi S.R."/>
            <person name="Kim H.G."/>
            <person name="Park J.Y."/>
            <person name="Lim Y.P."/>
            <person name="Ludwig-Muller J."/>
            <person name="Dixelius C."/>
        </authorList>
    </citation>
    <scope>NUCLEOTIDE SEQUENCE</scope>
    <source>
        <tissue evidence="1">Potato root galls</tissue>
    </source>
</reference>
<sequence>MNRNFDWRLVKLTDKDFEYQAFLISDSTSNTCWRRPGKALNLNQVPIKLKAVSNGAADLVRGWCLGRCRWHRERPYRATWEGTIDSNRAIPTDRHLKRLIIISVRRLKRLVS</sequence>
<dbReference type="EMBL" id="HACM01010118">
    <property type="protein sequence ID" value="CRZ10560.1"/>
    <property type="molecule type" value="Transcribed_RNA"/>
</dbReference>
<dbReference type="AlphaFoldDB" id="A0A0H5R8W0"/>
<name>A0A0H5R8W0_9EUKA</name>
<evidence type="ECO:0000313" key="1">
    <source>
        <dbReference type="EMBL" id="CRZ10560.1"/>
    </source>
</evidence>
<feature type="non-terminal residue" evidence="1">
    <location>
        <position position="112"/>
    </location>
</feature>